<proteinExistence type="predicted"/>
<evidence type="ECO:0000313" key="3">
    <source>
        <dbReference type="EMBL" id="CBJ30740.1"/>
    </source>
</evidence>
<keyword evidence="4" id="KW-1185">Reference proteome</keyword>
<organism evidence="3 4">
    <name type="scientific">Ectocarpus siliculosus</name>
    <name type="common">Brown alga</name>
    <name type="synonym">Conferva siliculosa</name>
    <dbReference type="NCBI Taxonomy" id="2880"/>
    <lineage>
        <taxon>Eukaryota</taxon>
        <taxon>Sar</taxon>
        <taxon>Stramenopiles</taxon>
        <taxon>Ochrophyta</taxon>
        <taxon>PX clade</taxon>
        <taxon>Phaeophyceae</taxon>
        <taxon>Ectocarpales</taxon>
        <taxon>Ectocarpaceae</taxon>
        <taxon>Ectocarpus</taxon>
    </lineage>
</organism>
<gene>
    <name evidence="3" type="ORF">Esi_0213_0050</name>
</gene>
<dbReference type="AlphaFoldDB" id="D7FRE9"/>
<evidence type="ECO:0000256" key="2">
    <source>
        <dbReference type="SAM" id="Phobius"/>
    </source>
</evidence>
<keyword evidence="2" id="KW-0812">Transmembrane</keyword>
<dbReference type="EMBL" id="FN649736">
    <property type="protein sequence ID" value="CBJ30740.1"/>
    <property type="molecule type" value="Genomic_DNA"/>
</dbReference>
<keyword evidence="2" id="KW-0472">Membrane</keyword>
<feature type="transmembrane region" description="Helical" evidence="2">
    <location>
        <begin position="93"/>
        <end position="110"/>
    </location>
</feature>
<reference evidence="3 4" key="1">
    <citation type="journal article" date="2010" name="Nature">
        <title>The Ectocarpus genome and the independent evolution of multicellularity in brown algae.</title>
        <authorList>
            <person name="Cock J.M."/>
            <person name="Sterck L."/>
            <person name="Rouze P."/>
            <person name="Scornet D."/>
            <person name="Allen A.E."/>
            <person name="Amoutzias G."/>
            <person name="Anthouard V."/>
            <person name="Artiguenave F."/>
            <person name="Aury J.M."/>
            <person name="Badger J.H."/>
            <person name="Beszteri B."/>
            <person name="Billiau K."/>
            <person name="Bonnet E."/>
            <person name="Bothwell J.H."/>
            <person name="Bowler C."/>
            <person name="Boyen C."/>
            <person name="Brownlee C."/>
            <person name="Carrano C.J."/>
            <person name="Charrier B."/>
            <person name="Cho G.Y."/>
            <person name="Coelho S.M."/>
            <person name="Collen J."/>
            <person name="Corre E."/>
            <person name="Da Silva C."/>
            <person name="Delage L."/>
            <person name="Delaroque N."/>
            <person name="Dittami S.M."/>
            <person name="Doulbeau S."/>
            <person name="Elias M."/>
            <person name="Farnham G."/>
            <person name="Gachon C.M."/>
            <person name="Gschloessl B."/>
            <person name="Heesch S."/>
            <person name="Jabbari K."/>
            <person name="Jubin C."/>
            <person name="Kawai H."/>
            <person name="Kimura K."/>
            <person name="Kloareg B."/>
            <person name="Kupper F.C."/>
            <person name="Lang D."/>
            <person name="Le Bail A."/>
            <person name="Leblanc C."/>
            <person name="Lerouge P."/>
            <person name="Lohr M."/>
            <person name="Lopez P.J."/>
            <person name="Martens C."/>
            <person name="Maumus F."/>
            <person name="Michel G."/>
            <person name="Miranda-Saavedra D."/>
            <person name="Morales J."/>
            <person name="Moreau H."/>
            <person name="Motomura T."/>
            <person name="Nagasato C."/>
            <person name="Napoli C.A."/>
            <person name="Nelson D.R."/>
            <person name="Nyvall-Collen P."/>
            <person name="Peters A.F."/>
            <person name="Pommier C."/>
            <person name="Potin P."/>
            <person name="Poulain J."/>
            <person name="Quesneville H."/>
            <person name="Read B."/>
            <person name="Rensing S.A."/>
            <person name="Ritter A."/>
            <person name="Rousvoal S."/>
            <person name="Samanta M."/>
            <person name="Samson G."/>
            <person name="Schroeder D.C."/>
            <person name="Segurens B."/>
            <person name="Strittmatter M."/>
            <person name="Tonon T."/>
            <person name="Tregear J.W."/>
            <person name="Valentin K."/>
            <person name="von Dassow P."/>
            <person name="Yamagishi T."/>
            <person name="Van de Peer Y."/>
            <person name="Wincker P."/>
        </authorList>
    </citation>
    <scope>NUCLEOTIDE SEQUENCE [LARGE SCALE GENOMIC DNA]</scope>
    <source>
        <strain evidence="4">Ec32 / CCAP1310/4</strain>
    </source>
</reference>
<dbReference type="InParanoid" id="D7FRE9"/>
<evidence type="ECO:0000313" key="4">
    <source>
        <dbReference type="Proteomes" id="UP000002630"/>
    </source>
</evidence>
<accession>D7FRE9</accession>
<sequence>MEGGKRDDTLFPMTDQGISSQPAATDAWTRVAQNSIIGATSGAVFGTVLATYRGHSVPFYAASMGTNYALASLAFFGTEALIRKARGDKRDALGYAGAGLTTGMAMTLPIGGRYQALVAGIAMAGVGYGGFYAHRRARAYLDELGQEELRRRDKLTSKGPKQADGGPSKRYQEQR</sequence>
<dbReference type="Proteomes" id="UP000002630">
    <property type="component" value="Linkage Group LG11"/>
</dbReference>
<evidence type="ECO:0000256" key="1">
    <source>
        <dbReference type="SAM" id="MobiDB-lite"/>
    </source>
</evidence>
<dbReference type="OrthoDB" id="160868at2759"/>
<feature type="transmembrane region" description="Helical" evidence="2">
    <location>
        <begin position="116"/>
        <end position="133"/>
    </location>
</feature>
<keyword evidence="2" id="KW-1133">Transmembrane helix</keyword>
<protein>
    <submittedName>
        <fullName evidence="3">Uncharacterized protein</fullName>
    </submittedName>
</protein>
<feature type="region of interest" description="Disordered" evidence="1">
    <location>
        <begin position="150"/>
        <end position="175"/>
    </location>
</feature>
<name>D7FRE9_ECTSI</name>
<dbReference type="EMBL" id="FN648391">
    <property type="protein sequence ID" value="CBJ30740.1"/>
    <property type="molecule type" value="Genomic_DNA"/>
</dbReference>